<comment type="pathway">
    <text evidence="5">Pheromone biosynthesis.</text>
</comment>
<dbReference type="InterPro" id="IPR000092">
    <property type="entry name" value="Polyprenyl_synt"/>
</dbReference>
<dbReference type="OrthoDB" id="6680852at2759"/>
<evidence type="ECO:0000256" key="6">
    <source>
        <dbReference type="RuleBase" id="RU004466"/>
    </source>
</evidence>
<comment type="cofactor">
    <cofactor evidence="1">
        <name>Mg(2+)</name>
        <dbReference type="ChEBI" id="CHEBI:18420"/>
    </cofactor>
</comment>
<dbReference type="PANTHER" id="PTHR11525">
    <property type="entry name" value="FARNESYL-PYROPHOSPHATE SYNTHETASE"/>
    <property type="match status" value="1"/>
</dbReference>
<comment type="similarity">
    <text evidence="6">Belongs to the FPP/GGPP synthase family.</text>
</comment>
<organism evidence="7 8">
    <name type="scientific">Diabrotica balteata</name>
    <name type="common">Banded cucumber beetle</name>
    <dbReference type="NCBI Taxonomy" id="107213"/>
    <lineage>
        <taxon>Eukaryota</taxon>
        <taxon>Metazoa</taxon>
        <taxon>Ecdysozoa</taxon>
        <taxon>Arthropoda</taxon>
        <taxon>Hexapoda</taxon>
        <taxon>Insecta</taxon>
        <taxon>Pterygota</taxon>
        <taxon>Neoptera</taxon>
        <taxon>Endopterygota</taxon>
        <taxon>Coleoptera</taxon>
        <taxon>Polyphaga</taxon>
        <taxon>Cucujiformia</taxon>
        <taxon>Chrysomeloidea</taxon>
        <taxon>Chrysomelidae</taxon>
        <taxon>Galerucinae</taxon>
        <taxon>Diabroticina</taxon>
        <taxon>Diabroticites</taxon>
        <taxon>Diabrotica</taxon>
    </lineage>
</organism>
<dbReference type="GO" id="GO:0004337">
    <property type="term" value="F:(2E,6E)-farnesyl diphosphate synthase activity"/>
    <property type="evidence" value="ECO:0007669"/>
    <property type="project" value="TreeGrafter"/>
</dbReference>
<accession>A0A9N9T8V6</accession>
<evidence type="ECO:0000256" key="1">
    <source>
        <dbReference type="ARBA" id="ARBA00001946"/>
    </source>
</evidence>
<proteinExistence type="inferred from homology"/>
<dbReference type="GO" id="GO:0045337">
    <property type="term" value="P:farnesyl diphosphate biosynthetic process"/>
    <property type="evidence" value="ECO:0007669"/>
    <property type="project" value="TreeGrafter"/>
</dbReference>
<keyword evidence="4" id="KW-0460">Magnesium</keyword>
<dbReference type="AlphaFoldDB" id="A0A9N9T8V6"/>
<evidence type="ECO:0000256" key="3">
    <source>
        <dbReference type="ARBA" id="ARBA00022723"/>
    </source>
</evidence>
<evidence type="ECO:0000256" key="5">
    <source>
        <dbReference type="ARBA" id="ARBA00033740"/>
    </source>
</evidence>
<dbReference type="Proteomes" id="UP001153709">
    <property type="component" value="Chromosome 9"/>
</dbReference>
<sequence>MSGSFKFLERVTTKLNFGKRISLKRYSYQLKRLQSTISDLQPNITDNDFVSSASNMFPIFVKDLTDNSIFEKEPEFKMRYQRMIEYASLVGNKEIPCMTVMCYKTLERPEKLNEENINQAYLLGWLGEMIQSIMYMASDKINNVESRNSSKTWHSLNDVGILVANDTCLLQTSIFILLKKYFKDHPNYPRFIELFHSSLYTTFQGHNLELISKDINGFNMNVIERIAKYKIATGSFNWPLKCAVYLADLDATHYLDQGRNIVEEIAVYKKIKADFLDSFGNHPQHLNIKQGYCSWLAVKLLETCNSNQQTSFKENYGNMGEKSIDEVISLYNAVKLPVLFETYTAKKNVDITKKIGLIKDEDVRRCLTNFWNHTF</sequence>
<dbReference type="GO" id="GO:0005737">
    <property type="term" value="C:cytoplasm"/>
    <property type="evidence" value="ECO:0007669"/>
    <property type="project" value="TreeGrafter"/>
</dbReference>
<name>A0A9N9T8V6_DIABA</name>
<dbReference type="PANTHER" id="PTHR11525:SF0">
    <property type="entry name" value="FARNESYL PYROPHOSPHATE SYNTHASE"/>
    <property type="match status" value="1"/>
</dbReference>
<keyword evidence="2 6" id="KW-0808">Transferase</keyword>
<evidence type="ECO:0008006" key="9">
    <source>
        <dbReference type="Google" id="ProtNLM"/>
    </source>
</evidence>
<dbReference type="GO" id="GO:0042811">
    <property type="term" value="P:pheromone biosynthetic process"/>
    <property type="evidence" value="ECO:0007669"/>
    <property type="project" value="UniProtKB-ARBA"/>
</dbReference>
<keyword evidence="8" id="KW-1185">Reference proteome</keyword>
<evidence type="ECO:0000256" key="4">
    <source>
        <dbReference type="ARBA" id="ARBA00022842"/>
    </source>
</evidence>
<dbReference type="InterPro" id="IPR039702">
    <property type="entry name" value="FPS1-like"/>
</dbReference>
<evidence type="ECO:0000313" key="7">
    <source>
        <dbReference type="EMBL" id="CAG9841121.1"/>
    </source>
</evidence>
<dbReference type="SUPFAM" id="SSF48576">
    <property type="entry name" value="Terpenoid synthases"/>
    <property type="match status" value="1"/>
</dbReference>
<reference evidence="7" key="1">
    <citation type="submission" date="2022-01" db="EMBL/GenBank/DDBJ databases">
        <authorList>
            <person name="King R."/>
        </authorList>
    </citation>
    <scope>NUCLEOTIDE SEQUENCE</scope>
</reference>
<keyword evidence="3" id="KW-0479">Metal-binding</keyword>
<protein>
    <recommendedName>
        <fullName evidence="9">Farnesyl pyrophosphate synthase</fullName>
    </recommendedName>
</protein>
<dbReference type="InterPro" id="IPR008949">
    <property type="entry name" value="Isoprenoid_synthase_dom_sf"/>
</dbReference>
<dbReference type="GO" id="GO:0004161">
    <property type="term" value="F:dimethylallyltranstransferase activity"/>
    <property type="evidence" value="ECO:0007669"/>
    <property type="project" value="TreeGrafter"/>
</dbReference>
<dbReference type="Pfam" id="PF00348">
    <property type="entry name" value="polyprenyl_synt"/>
    <property type="match status" value="1"/>
</dbReference>
<evidence type="ECO:0000256" key="2">
    <source>
        <dbReference type="ARBA" id="ARBA00022679"/>
    </source>
</evidence>
<evidence type="ECO:0000313" key="8">
    <source>
        <dbReference type="Proteomes" id="UP001153709"/>
    </source>
</evidence>
<gene>
    <name evidence="7" type="ORF">DIABBA_LOCUS13712</name>
</gene>
<dbReference type="GO" id="GO:0046872">
    <property type="term" value="F:metal ion binding"/>
    <property type="evidence" value="ECO:0007669"/>
    <property type="project" value="UniProtKB-KW"/>
</dbReference>
<dbReference type="EMBL" id="OU898284">
    <property type="protein sequence ID" value="CAG9841121.1"/>
    <property type="molecule type" value="Genomic_DNA"/>
</dbReference>
<dbReference type="Gene3D" id="1.10.600.10">
    <property type="entry name" value="Farnesyl Diphosphate Synthase"/>
    <property type="match status" value="1"/>
</dbReference>